<evidence type="ECO:0000313" key="1">
    <source>
        <dbReference type="EMBL" id="MBF4374973.1"/>
    </source>
</evidence>
<gene>
    <name evidence="1" type="ORF">EAY46_18055</name>
    <name evidence="2" type="ORF">ERJ77_23315</name>
</gene>
<comment type="caution">
    <text evidence="2">The sequence shown here is derived from an EMBL/GenBank/DDBJ whole genome shotgun (WGS) entry which is preliminary data.</text>
</comment>
<name>A0AAW4BM51_VIBAN</name>
<accession>A0AAW4BM51</accession>
<protein>
    <submittedName>
        <fullName evidence="2">Uncharacterized protein</fullName>
    </submittedName>
</protein>
<evidence type="ECO:0000313" key="3">
    <source>
        <dbReference type="Proteomes" id="UP000726136"/>
    </source>
</evidence>
<dbReference type="AlphaFoldDB" id="A0AAW4BM51"/>
<reference evidence="2 3" key="1">
    <citation type="journal article" date="2021" name="PeerJ">
        <title>Analysis of 44 Vibrio anguillarum genomes reveals high genetic diversity.</title>
        <authorList>
            <person name="Hansen M.J."/>
            <person name="Dalsgaard I."/>
        </authorList>
    </citation>
    <scope>NUCLEOTIDE SEQUENCE</scope>
    <source>
        <strain evidence="1 3">040915-1/1B</strain>
        <strain evidence="2">850617-1/1</strain>
    </source>
</reference>
<proteinExistence type="predicted"/>
<evidence type="ECO:0000313" key="4">
    <source>
        <dbReference type="Proteomes" id="UP000786185"/>
    </source>
</evidence>
<evidence type="ECO:0000313" key="2">
    <source>
        <dbReference type="EMBL" id="MBF4437356.1"/>
    </source>
</evidence>
<dbReference type="EMBL" id="RDPI01000033">
    <property type="protein sequence ID" value="MBF4374973.1"/>
    <property type="molecule type" value="Genomic_DNA"/>
</dbReference>
<dbReference type="Proteomes" id="UP000786185">
    <property type="component" value="Unassembled WGS sequence"/>
</dbReference>
<keyword evidence="3" id="KW-1185">Reference proteome</keyword>
<dbReference type="RefSeq" id="WP_147475528.1">
    <property type="nucleotide sequence ID" value="NZ_RCUB01001091.1"/>
</dbReference>
<dbReference type="EMBL" id="SCLC01000878">
    <property type="protein sequence ID" value="MBF4437356.1"/>
    <property type="molecule type" value="Genomic_DNA"/>
</dbReference>
<sequence length="118" mass="13140">MKIGFEFNTDQGVATVVGETQDYLYSVHLSPSPKNGKQYDGEITIITAFKDMPEQLLGAVRFNDVVDHAANSCDLVLPNGRKLFSSDDCKKIDSETWKVLIKKYRVGPTELVAPPDYV</sequence>
<dbReference type="Proteomes" id="UP000726136">
    <property type="component" value="Unassembled WGS sequence"/>
</dbReference>
<organism evidence="2 4">
    <name type="scientific">Vibrio anguillarum</name>
    <name type="common">Listonella anguillarum</name>
    <dbReference type="NCBI Taxonomy" id="55601"/>
    <lineage>
        <taxon>Bacteria</taxon>
        <taxon>Pseudomonadati</taxon>
        <taxon>Pseudomonadota</taxon>
        <taxon>Gammaproteobacteria</taxon>
        <taxon>Vibrionales</taxon>
        <taxon>Vibrionaceae</taxon>
        <taxon>Vibrio</taxon>
    </lineage>
</organism>